<reference evidence="1" key="1">
    <citation type="submission" date="2019-05" db="EMBL/GenBank/DDBJ databases">
        <title>Revised genome assembly of Burkholderiaceae (previously Ralstonia) sp. PBA.</title>
        <authorList>
            <person name="Gan H.M."/>
        </authorList>
    </citation>
    <scope>NUCLEOTIDE SEQUENCE</scope>
    <source>
        <strain evidence="1">PBA</strain>
    </source>
</reference>
<keyword evidence="2" id="KW-1185">Reference proteome</keyword>
<protein>
    <submittedName>
        <fullName evidence="1">Tripartite tricarboxylate transporter substrate binding protein</fullName>
    </submittedName>
</protein>
<name>A0ACD3ST86_9BURK</name>
<evidence type="ECO:0000313" key="1">
    <source>
        <dbReference type="EMBL" id="TMS59183.1"/>
    </source>
</evidence>
<dbReference type="EMBL" id="AKCV02000011">
    <property type="protein sequence ID" value="TMS59183.1"/>
    <property type="molecule type" value="Genomic_DNA"/>
</dbReference>
<dbReference type="Proteomes" id="UP000004277">
    <property type="component" value="Unassembled WGS sequence"/>
</dbReference>
<proteinExistence type="predicted"/>
<evidence type="ECO:0000313" key="2">
    <source>
        <dbReference type="Proteomes" id="UP000004277"/>
    </source>
</evidence>
<gene>
    <name evidence="1" type="ORF">MW7_003110</name>
</gene>
<comment type="caution">
    <text evidence="1">The sequence shown here is derived from an EMBL/GenBank/DDBJ whole genome shotgun (WGS) entry which is preliminary data.</text>
</comment>
<sequence>MIRRRAVALLLLLGSSLLTTLPVHATEYPNRPIKIIVPWPAGGAGDFLARTVGQRMSEKLSTPVLVENRPGAATNIGTQAVASADPDGYTLLLASSNNAVNVTLYPKLKFDFAKDFKPVSNLGLAPNVLVAHPSVQASTVQELIALARKQPGKLTYASSGNGSAAHLGGEKFKRAAQVDILGVPYKGAAPAVTDLLGGQVSMMFTVIPVTLAHIQTNRLKLLAVASAQRLPQFPNVPTVAESGLPGFESSIWYGIVAPTATPPAIVAKLQKVIAESLKEPAMIEKLMAQGTLPIGDTSEHFATTIANDIRGYAALIKSAGITAE</sequence>
<organism evidence="1 2">
    <name type="scientific">Imbroritus primus</name>
    <dbReference type="NCBI Taxonomy" id="3058603"/>
    <lineage>
        <taxon>Bacteria</taxon>
        <taxon>Pseudomonadati</taxon>
        <taxon>Pseudomonadota</taxon>
        <taxon>Betaproteobacteria</taxon>
        <taxon>Burkholderiales</taxon>
        <taxon>Burkholderiaceae</taxon>
        <taxon>Imbroritus</taxon>
    </lineage>
</organism>
<accession>A0ACD3ST86</accession>